<dbReference type="Pfam" id="PF03171">
    <property type="entry name" value="2OG-FeII_Oxy"/>
    <property type="match status" value="1"/>
</dbReference>
<dbReference type="GO" id="GO:0009693">
    <property type="term" value="P:ethylene biosynthetic process"/>
    <property type="evidence" value="ECO:0007669"/>
    <property type="project" value="UniProtKB-KW"/>
</dbReference>
<dbReference type="GO" id="GO:0102276">
    <property type="term" value="F:2-oxoglutarate oxygenase/decarboxylase (ethylene-forming) activity"/>
    <property type="evidence" value="ECO:0007669"/>
    <property type="project" value="UniProtKB-EC"/>
</dbReference>
<dbReference type="Proteomes" id="UP000315825">
    <property type="component" value="Unassembled WGS sequence"/>
</dbReference>
<evidence type="ECO:0000256" key="6">
    <source>
        <dbReference type="ARBA" id="ARBA00022666"/>
    </source>
</evidence>
<protein>
    <recommendedName>
        <fullName evidence="5">2-oxoglutarate-dependent ethylene/succinate-forming enzyme</fullName>
        <ecNumber evidence="4">1.13.12.19</ecNumber>
        <ecNumber evidence="3">1.14.20.7</ecNumber>
    </recommendedName>
    <alternativeName>
        <fullName evidence="7">2-oxoglutarate dioxygenase (ethylene-forming)</fullName>
    </alternativeName>
    <alternativeName>
        <fullName evidence="8">2-oxoglutarate/L-arginine monooxygenase/decarboxylase (succinate-forming)</fullName>
    </alternativeName>
</protein>
<evidence type="ECO:0000256" key="9">
    <source>
        <dbReference type="ARBA" id="ARBA00047725"/>
    </source>
</evidence>
<comment type="catalytic activity">
    <reaction evidence="10">
        <text>L-arginine + 2-oxoglutarate + O2 = guanidine + L-glutamate 5-semialdehyde + succinate + CO2</text>
        <dbReference type="Rhea" id="RHEA:31535"/>
        <dbReference type="ChEBI" id="CHEBI:15379"/>
        <dbReference type="ChEBI" id="CHEBI:16526"/>
        <dbReference type="ChEBI" id="CHEBI:16810"/>
        <dbReference type="ChEBI" id="CHEBI:30031"/>
        <dbReference type="ChEBI" id="CHEBI:30087"/>
        <dbReference type="ChEBI" id="CHEBI:32682"/>
        <dbReference type="ChEBI" id="CHEBI:58066"/>
        <dbReference type="EC" id="1.14.20.7"/>
    </reaction>
</comment>
<keyword evidence="11" id="KW-0560">Oxidoreductase</keyword>
<evidence type="ECO:0000313" key="14">
    <source>
        <dbReference type="Proteomes" id="UP000315825"/>
    </source>
</evidence>
<reference evidence="13 14" key="1">
    <citation type="submission" date="2019-02" db="EMBL/GenBank/DDBJ databases">
        <title>Prokaryotic population dynamics and viral predation in marine succession experiment using metagenomics: the confinement effect.</title>
        <authorList>
            <person name="Haro-Moreno J.M."/>
            <person name="Rodriguez-Valera F."/>
            <person name="Lopez-Perez M."/>
        </authorList>
    </citation>
    <scope>NUCLEOTIDE SEQUENCE [LARGE SCALE GENOMIC DNA]</scope>
    <source>
        <strain evidence="13">MED-G159</strain>
    </source>
</reference>
<organism evidence="13 14">
    <name type="scientific">SAR86 cluster bacterium</name>
    <dbReference type="NCBI Taxonomy" id="2030880"/>
    <lineage>
        <taxon>Bacteria</taxon>
        <taxon>Pseudomonadati</taxon>
        <taxon>Pseudomonadota</taxon>
        <taxon>Gammaproteobacteria</taxon>
        <taxon>SAR86 cluster</taxon>
    </lineage>
</organism>
<evidence type="ECO:0000256" key="4">
    <source>
        <dbReference type="ARBA" id="ARBA00012531"/>
    </source>
</evidence>
<evidence type="ECO:0000256" key="1">
    <source>
        <dbReference type="ARBA" id="ARBA00001954"/>
    </source>
</evidence>
<accession>A0A520N0G0</accession>
<dbReference type="EMBL" id="SHBE01000002">
    <property type="protein sequence ID" value="RZO26967.1"/>
    <property type="molecule type" value="Genomic_DNA"/>
</dbReference>
<evidence type="ECO:0000256" key="7">
    <source>
        <dbReference type="ARBA" id="ARBA00031011"/>
    </source>
</evidence>
<evidence type="ECO:0000256" key="11">
    <source>
        <dbReference type="RuleBase" id="RU003682"/>
    </source>
</evidence>
<comment type="cofactor">
    <cofactor evidence="1">
        <name>Fe(2+)</name>
        <dbReference type="ChEBI" id="CHEBI:29033"/>
    </cofactor>
</comment>
<dbReference type="Gene3D" id="2.60.120.330">
    <property type="entry name" value="B-lactam Antibiotic, Isopenicillin N Synthase, Chain"/>
    <property type="match status" value="1"/>
</dbReference>
<evidence type="ECO:0000259" key="12">
    <source>
        <dbReference type="PROSITE" id="PS51471"/>
    </source>
</evidence>
<dbReference type="InterPro" id="IPR027443">
    <property type="entry name" value="IPNS-like_sf"/>
</dbReference>
<evidence type="ECO:0000313" key="13">
    <source>
        <dbReference type="EMBL" id="RZO26967.1"/>
    </source>
</evidence>
<dbReference type="InterPro" id="IPR050231">
    <property type="entry name" value="Iron_ascorbate_oxido_reductase"/>
</dbReference>
<dbReference type="InterPro" id="IPR044861">
    <property type="entry name" value="IPNS-like_FE2OG_OXY"/>
</dbReference>
<comment type="catalytic activity">
    <reaction evidence="9">
        <text>2-oxoglutarate + O2 + 2 H(+) = ethene + 3 CO2 + H2O</text>
        <dbReference type="Rhea" id="RHEA:31523"/>
        <dbReference type="ChEBI" id="CHEBI:15377"/>
        <dbReference type="ChEBI" id="CHEBI:15378"/>
        <dbReference type="ChEBI" id="CHEBI:15379"/>
        <dbReference type="ChEBI" id="CHEBI:16526"/>
        <dbReference type="ChEBI" id="CHEBI:16810"/>
        <dbReference type="ChEBI" id="CHEBI:18153"/>
        <dbReference type="EC" id="1.13.12.19"/>
    </reaction>
</comment>
<evidence type="ECO:0000256" key="5">
    <source>
        <dbReference type="ARBA" id="ARBA00019045"/>
    </source>
</evidence>
<dbReference type="Pfam" id="PF14226">
    <property type="entry name" value="DIOX_N"/>
    <property type="match status" value="1"/>
</dbReference>
<evidence type="ECO:0000256" key="10">
    <source>
        <dbReference type="ARBA" id="ARBA00049359"/>
    </source>
</evidence>
<sequence>MSTIPSVSLESLMSSDAEVISHLENSLENIGFFILKDHGLDLNLVRDAFSLSKNLFNLPFEIKKKYHVEGSNGARGYTPYGIETALNENVPDQKEFWHQGSTTNHQLMPNLYIDELDGFSFVDNLYKEFEKTGLEILKAMSKFNIKYNCDIIDSAVDGNSILRMIHYPATKANNEYRARAHNDVNLITLLIGGNAAGLEAQDKQGNWIPCNCSENEIICNIGDMMELISNRKLISTTHRVVAQGNSSSSRYSIPFFLHPRPEVVLNKDTGLTADEFLIKRLRDIKLN</sequence>
<evidence type="ECO:0000256" key="2">
    <source>
        <dbReference type="ARBA" id="ARBA00004767"/>
    </source>
</evidence>
<dbReference type="GO" id="GO:0046872">
    <property type="term" value="F:metal ion binding"/>
    <property type="evidence" value="ECO:0007669"/>
    <property type="project" value="UniProtKB-KW"/>
</dbReference>
<comment type="pathway">
    <text evidence="2">Alkene biosynthesis; ethylene biosynthesis via 2-oxoglutarate.</text>
</comment>
<evidence type="ECO:0000256" key="3">
    <source>
        <dbReference type="ARBA" id="ARBA00012293"/>
    </source>
</evidence>
<comment type="similarity">
    <text evidence="11">Belongs to the iron/ascorbate-dependent oxidoreductase family.</text>
</comment>
<keyword evidence="11" id="KW-0479">Metal-binding</keyword>
<evidence type="ECO:0000256" key="8">
    <source>
        <dbReference type="ARBA" id="ARBA00031282"/>
    </source>
</evidence>
<gene>
    <name evidence="13" type="ORF">EVA92_02125</name>
</gene>
<dbReference type="PROSITE" id="PS51471">
    <property type="entry name" value="FE2OG_OXY"/>
    <property type="match status" value="1"/>
</dbReference>
<name>A0A520N0G0_9GAMM</name>
<keyword evidence="11" id="KW-0408">Iron</keyword>
<dbReference type="InterPro" id="IPR026992">
    <property type="entry name" value="DIOX_N"/>
</dbReference>
<dbReference type="InterPro" id="IPR005123">
    <property type="entry name" value="Oxoglu/Fe-dep_dioxygenase_dom"/>
</dbReference>
<comment type="caution">
    <text evidence="13">The sequence shown here is derived from an EMBL/GenBank/DDBJ whole genome shotgun (WGS) entry which is preliminary data.</text>
</comment>
<dbReference type="EC" id="1.13.12.19" evidence="4"/>
<dbReference type="SUPFAM" id="SSF51197">
    <property type="entry name" value="Clavaminate synthase-like"/>
    <property type="match status" value="1"/>
</dbReference>
<proteinExistence type="inferred from homology"/>
<feature type="domain" description="Fe2OG dioxygenase" evidence="12">
    <location>
        <begin position="157"/>
        <end position="259"/>
    </location>
</feature>
<keyword evidence="6" id="KW-0266">Ethylene biosynthesis</keyword>
<dbReference type="AlphaFoldDB" id="A0A520N0G0"/>
<dbReference type="PANTHER" id="PTHR47990">
    <property type="entry name" value="2-OXOGLUTARATE (2OG) AND FE(II)-DEPENDENT OXYGENASE SUPERFAMILY PROTEIN-RELATED"/>
    <property type="match status" value="1"/>
</dbReference>
<dbReference type="EC" id="1.14.20.7" evidence="3"/>